<sequence>MKNFRKTTIATLALIALSQTISANYTINNFETLDVTKFSSVWQELNKNNKRDQAHLSSYMNKLLDNSQKVAYEECTPSIDVNRFSSLWQEVKVNNNNAVHLSTAFNSTATEVICTVS</sequence>
<gene>
    <name evidence="2" type="ORF">HELGO_WM9302</name>
</gene>
<feature type="signal peptide" evidence="1">
    <location>
        <begin position="1"/>
        <end position="23"/>
    </location>
</feature>
<evidence type="ECO:0000256" key="1">
    <source>
        <dbReference type="SAM" id="SignalP"/>
    </source>
</evidence>
<name>A0A6S6UG97_9BACT</name>
<proteinExistence type="predicted"/>
<dbReference type="AlphaFoldDB" id="A0A6S6UG97"/>
<protein>
    <submittedName>
        <fullName evidence="2">Uncharacterized protein</fullName>
    </submittedName>
</protein>
<accession>A0A6S6UG97</accession>
<organism evidence="2">
    <name type="scientific">uncultured Sulfurovum sp</name>
    <dbReference type="NCBI Taxonomy" id="269237"/>
    <lineage>
        <taxon>Bacteria</taxon>
        <taxon>Pseudomonadati</taxon>
        <taxon>Campylobacterota</taxon>
        <taxon>Epsilonproteobacteria</taxon>
        <taxon>Campylobacterales</taxon>
        <taxon>Sulfurovaceae</taxon>
        <taxon>Sulfurovum</taxon>
        <taxon>environmental samples</taxon>
    </lineage>
</organism>
<keyword evidence="1" id="KW-0732">Signal</keyword>
<feature type="chain" id="PRO_5028474915" evidence="1">
    <location>
        <begin position="24"/>
        <end position="117"/>
    </location>
</feature>
<evidence type="ECO:0000313" key="2">
    <source>
        <dbReference type="EMBL" id="CAA6827368.1"/>
    </source>
</evidence>
<dbReference type="EMBL" id="CACVAU010000091">
    <property type="protein sequence ID" value="CAA6827368.1"/>
    <property type="molecule type" value="Genomic_DNA"/>
</dbReference>
<reference evidence="2" key="1">
    <citation type="submission" date="2020-01" db="EMBL/GenBank/DDBJ databases">
        <authorList>
            <person name="Meier V. D."/>
            <person name="Meier V D."/>
        </authorList>
    </citation>
    <scope>NUCLEOTIDE SEQUENCE</scope>
    <source>
        <strain evidence="2">HLG_WM_MAG_05</strain>
    </source>
</reference>